<keyword evidence="1" id="KW-1133">Transmembrane helix</keyword>
<keyword evidence="1" id="KW-0812">Transmembrane</keyword>
<dbReference type="EMBL" id="JAHBMH010000061">
    <property type="protein sequence ID" value="KAK1935242.1"/>
    <property type="molecule type" value="Genomic_DNA"/>
</dbReference>
<dbReference type="Proteomes" id="UP001195914">
    <property type="component" value="Unassembled WGS sequence"/>
</dbReference>
<evidence type="ECO:0000313" key="3">
    <source>
        <dbReference type="Proteomes" id="UP001195914"/>
    </source>
</evidence>
<evidence type="ECO:0000256" key="1">
    <source>
        <dbReference type="SAM" id="Phobius"/>
    </source>
</evidence>
<comment type="caution">
    <text evidence="2">The sequence shown here is derived from an EMBL/GenBank/DDBJ whole genome shotgun (WGS) entry which is preliminary data.</text>
</comment>
<sequence>MRCCESGKKCHCSLAGSGSNCQSGDCCVVDVSSGKSPAYYHSLKCLIRRLVKFFKDFEPLSSSKSGCSKLCCELMCVAKTCEFLKMFFDKGGKDVCGTCKKGGKGISCNASSKGSSKGDCCKGYPSTCSSSSPCPKCDECQQICAAKEFSRALQTLKLSSPCGHELYRTLDAFIQYCREVLGPKANSTVKNAVQTAKAKCGSCSSSGGSCTCSPGSPCLGCEHILQDPQLKVILTQEYVSSAYSSKDALWPDCKTKSQPCCGNSCNSCPSGSSCPPGGCCEKCPKRLCAKIFLGFLPCLYYGLKILYDRCQDPVTWPGWQKISMDYNDNPSSDLAKFLQALGYGLDPLKTKKGFDIFPILGILYGSSGKFKSLSTLVTEKYFTSHLIPPPKDPKTPSTVRELLLWLYGLRFQRHFSDIVENCKSLCLPFGNSFHPDAFCYYIYTCSFILPVSVISFIETSDSAQKVFSSSSEWQNFSYPENPSKLFETFCDFVRKIYIALHFLKFQCERTPGQAGWQDCYFGKSCQTTGTFSSPDSPCCSTADPSSQGYLCTWSSSGYNPNPDVHGKHCGPKGGGKCINANGGKCSESTHNKVGGQPKGSNCNPCPHPLMRFLVDGSSDSDSQSQSQSKSPSSPFRLPFSFARIDFSKTPPVILPSSSDKFLTMGFSPDKLSSTAKSGYSLGHVLKVFCREDGFYPLTRLLQFSLCVSRYPETLGELFAFFFRFSESDVFKNNFAAYVSEEPGTYSGEDLQDAVQGFYGSSHSKSHPFDLRSLIACDGPKGSGTPSPTCGKYLNPLTYNAYDKNIFIENLLGTYLSWVCHLAEKFKEKLEKFHREASEKSLKCCLSSSCKIVECPCALPFLYSYGFTFWSPATLSGGKKCSDFLDQLGKVISGEPFEKLLKEIESFLWSIRKPFFLFILAFWAFVISYFLYVQLYKLDLLHIDSHLHLSRSFKILPSTLFSDASSRLKDLSYFTL</sequence>
<proteinExistence type="predicted"/>
<reference evidence="2" key="2">
    <citation type="submission" date="2021-05" db="EMBL/GenBank/DDBJ databases">
        <authorList>
            <person name="Pain A."/>
        </authorList>
    </citation>
    <scope>NUCLEOTIDE SEQUENCE</scope>
    <source>
        <strain evidence="2">1802A</strain>
    </source>
</reference>
<keyword evidence="1" id="KW-0472">Membrane</keyword>
<dbReference type="AlphaFoldDB" id="A0AAD9LGZ7"/>
<accession>A0AAD9LGZ7</accession>
<feature type="transmembrane region" description="Helical" evidence="1">
    <location>
        <begin position="914"/>
        <end position="931"/>
    </location>
</feature>
<evidence type="ECO:0000313" key="2">
    <source>
        <dbReference type="EMBL" id="KAK1935242.1"/>
    </source>
</evidence>
<protein>
    <submittedName>
        <fullName evidence="2">Variant erythrocyte surface antigen-1 family protein</fullName>
    </submittedName>
</protein>
<reference evidence="2" key="1">
    <citation type="journal article" date="2014" name="Nucleic Acids Res.">
        <title>The evolutionary dynamics of variant antigen genes in Babesia reveal a history of genomic innovation underlying host-parasite interaction.</title>
        <authorList>
            <person name="Jackson A.P."/>
            <person name="Otto T.D."/>
            <person name="Darby A."/>
            <person name="Ramaprasad A."/>
            <person name="Xia D."/>
            <person name="Echaide I.E."/>
            <person name="Farber M."/>
            <person name="Gahlot S."/>
            <person name="Gamble J."/>
            <person name="Gupta D."/>
            <person name="Gupta Y."/>
            <person name="Jackson L."/>
            <person name="Malandrin L."/>
            <person name="Malas T.B."/>
            <person name="Moussa E."/>
            <person name="Nair M."/>
            <person name="Reid A.J."/>
            <person name="Sanders M."/>
            <person name="Sharma J."/>
            <person name="Tracey A."/>
            <person name="Quail M.A."/>
            <person name="Weir W."/>
            <person name="Wastling J.M."/>
            <person name="Hall N."/>
            <person name="Willadsen P."/>
            <person name="Lingelbach K."/>
            <person name="Shiels B."/>
            <person name="Tait A."/>
            <person name="Berriman M."/>
            <person name="Allred D.R."/>
            <person name="Pain A."/>
        </authorList>
    </citation>
    <scope>NUCLEOTIDE SEQUENCE</scope>
    <source>
        <strain evidence="2">1802A</strain>
    </source>
</reference>
<keyword evidence="3" id="KW-1185">Reference proteome</keyword>
<organism evidence="2 3">
    <name type="scientific">Babesia divergens</name>
    <dbReference type="NCBI Taxonomy" id="32595"/>
    <lineage>
        <taxon>Eukaryota</taxon>
        <taxon>Sar</taxon>
        <taxon>Alveolata</taxon>
        <taxon>Apicomplexa</taxon>
        <taxon>Aconoidasida</taxon>
        <taxon>Piroplasmida</taxon>
        <taxon>Babesiidae</taxon>
        <taxon>Babesia</taxon>
    </lineage>
</organism>
<gene>
    <name evidence="2" type="ORF">X943_002751</name>
</gene>
<name>A0AAD9LGZ7_BABDI</name>